<dbReference type="PANTHER" id="PTHR34846">
    <property type="entry name" value="4-CARBOXYMUCONOLACTONE DECARBOXYLASE FAMILY PROTEIN (AFU_ORTHOLOGUE AFUA_6G11590)"/>
    <property type="match status" value="1"/>
</dbReference>
<organism evidence="2 3">
    <name type="scientific">Chryseobacterium taeanense</name>
    <dbReference type="NCBI Taxonomy" id="311334"/>
    <lineage>
        <taxon>Bacteria</taxon>
        <taxon>Pseudomonadati</taxon>
        <taxon>Bacteroidota</taxon>
        <taxon>Flavobacteriia</taxon>
        <taxon>Flavobacteriales</taxon>
        <taxon>Weeksellaceae</taxon>
        <taxon>Chryseobacterium group</taxon>
        <taxon>Chryseobacterium</taxon>
    </lineage>
</organism>
<dbReference type="Proteomes" id="UP000198869">
    <property type="component" value="Unassembled WGS sequence"/>
</dbReference>
<evidence type="ECO:0000313" key="3">
    <source>
        <dbReference type="Proteomes" id="UP000198869"/>
    </source>
</evidence>
<evidence type="ECO:0000313" key="2">
    <source>
        <dbReference type="EMBL" id="SDI16448.1"/>
    </source>
</evidence>
<keyword evidence="3" id="KW-1185">Reference proteome</keyword>
<protein>
    <submittedName>
        <fullName evidence="2">Alkylhydroperoxidase AhpD family core domain-containing protein</fullName>
    </submittedName>
</protein>
<reference evidence="3" key="1">
    <citation type="submission" date="2016-10" db="EMBL/GenBank/DDBJ databases">
        <authorList>
            <person name="Varghese N."/>
            <person name="Submissions S."/>
        </authorList>
    </citation>
    <scope>NUCLEOTIDE SEQUENCE [LARGE SCALE GENOMIC DNA]</scope>
    <source>
        <strain evidence="3">DSM 17071</strain>
    </source>
</reference>
<dbReference type="EMBL" id="FNDW01000004">
    <property type="protein sequence ID" value="SDI16448.1"/>
    <property type="molecule type" value="Genomic_DNA"/>
</dbReference>
<dbReference type="InterPro" id="IPR029032">
    <property type="entry name" value="AhpD-like"/>
</dbReference>
<name>A0A1G8IBR7_9FLAO</name>
<dbReference type="Gene3D" id="1.20.1290.10">
    <property type="entry name" value="AhpD-like"/>
    <property type="match status" value="1"/>
</dbReference>
<dbReference type="InterPro" id="IPR003779">
    <property type="entry name" value="CMD-like"/>
</dbReference>
<gene>
    <name evidence="2" type="ORF">SAMN05421846_104301</name>
</gene>
<dbReference type="NCBIfam" id="TIGR00778">
    <property type="entry name" value="ahpD_dom"/>
    <property type="match status" value="1"/>
</dbReference>
<keyword evidence="2" id="KW-0560">Oxidoreductase</keyword>
<dbReference type="PANTHER" id="PTHR34846:SF10">
    <property type="entry name" value="CYTOPLASMIC PROTEIN"/>
    <property type="match status" value="1"/>
</dbReference>
<proteinExistence type="predicted"/>
<keyword evidence="2" id="KW-0575">Peroxidase</keyword>
<dbReference type="RefSeq" id="WP_089857129.1">
    <property type="nucleotide sequence ID" value="NZ_FNDW01000004.1"/>
</dbReference>
<dbReference type="Pfam" id="PF02627">
    <property type="entry name" value="CMD"/>
    <property type="match status" value="1"/>
</dbReference>
<dbReference type="GO" id="GO:0051920">
    <property type="term" value="F:peroxiredoxin activity"/>
    <property type="evidence" value="ECO:0007669"/>
    <property type="project" value="InterPro"/>
</dbReference>
<accession>A0A1G8IBR7</accession>
<sequence>MSARFDWTTVHPAAYKAGIGMEESLKNSFLTPIQKELIKIRASQINSCAFCLNMHTKDALKYGETPQRIFLLNAWRDAKELFTEEEQIILQITEEVTLISQKGLSEETYQKAKSFFNESQLADIIMAAVVINMWNRIAISTHMPVAK</sequence>
<dbReference type="OrthoDB" id="9801997at2"/>
<dbReference type="STRING" id="311334.SAMN05421846_104301"/>
<evidence type="ECO:0000259" key="1">
    <source>
        <dbReference type="Pfam" id="PF02627"/>
    </source>
</evidence>
<feature type="domain" description="Carboxymuconolactone decarboxylase-like" evidence="1">
    <location>
        <begin position="21"/>
        <end position="78"/>
    </location>
</feature>
<dbReference type="SUPFAM" id="SSF69118">
    <property type="entry name" value="AhpD-like"/>
    <property type="match status" value="1"/>
</dbReference>
<dbReference type="AlphaFoldDB" id="A0A1G8IBR7"/>
<dbReference type="InterPro" id="IPR004675">
    <property type="entry name" value="AhpD_core"/>
</dbReference>